<comment type="caution">
    <text evidence="1">The sequence shown here is derived from an EMBL/GenBank/DDBJ whole genome shotgun (WGS) entry which is preliminary data.</text>
</comment>
<proteinExistence type="predicted"/>
<keyword evidence="2" id="KW-1185">Reference proteome</keyword>
<gene>
    <name evidence="1" type="ORF">PSI14_17885</name>
</gene>
<sequence>MKMKYQNEIIETPICCEFKLEAVQKVIIHQQRIADVARLLELPCSEWNIDNITASHSIWTH</sequence>
<evidence type="ECO:0008006" key="3">
    <source>
        <dbReference type="Google" id="ProtNLM"/>
    </source>
</evidence>
<dbReference type="RefSeq" id="WP_273577305.1">
    <property type="nucleotide sequence ID" value="NZ_JAQRFN010000036.1"/>
</dbReference>
<dbReference type="Proteomes" id="UP001220225">
    <property type="component" value="Unassembled WGS sequence"/>
</dbReference>
<dbReference type="EMBL" id="JAQRFN010000036">
    <property type="protein sequence ID" value="MDC9598649.1"/>
    <property type="molecule type" value="Genomic_DNA"/>
</dbReference>
<evidence type="ECO:0000313" key="2">
    <source>
        <dbReference type="Proteomes" id="UP001220225"/>
    </source>
</evidence>
<accession>A0ABT5LWR7</accession>
<evidence type="ECO:0000313" key="1">
    <source>
        <dbReference type="EMBL" id="MDC9598649.1"/>
    </source>
</evidence>
<name>A0ABT5LWR7_9GAMM</name>
<protein>
    <recommendedName>
        <fullName evidence="3">Transposase</fullName>
    </recommendedName>
</protein>
<organism evidence="1 2">
    <name type="scientific">Xenorhabdus anantnagensis</name>
    <dbReference type="NCBI Taxonomy" id="3025875"/>
    <lineage>
        <taxon>Bacteria</taxon>
        <taxon>Pseudomonadati</taxon>
        <taxon>Pseudomonadota</taxon>
        <taxon>Gammaproteobacteria</taxon>
        <taxon>Enterobacterales</taxon>
        <taxon>Morganellaceae</taxon>
        <taxon>Xenorhabdus</taxon>
    </lineage>
</organism>
<reference evidence="1 2" key="1">
    <citation type="submission" date="2023-02" db="EMBL/GenBank/DDBJ databases">
        <title>Entomopathogenic bacteria.</title>
        <authorList>
            <person name="Machado R.A."/>
        </authorList>
    </citation>
    <scope>NUCLEOTIDE SEQUENCE [LARGE SCALE GENOMIC DNA]</scope>
    <source>
        <strain evidence="1 2">XENO-2</strain>
    </source>
</reference>